<feature type="transmembrane region" description="Helical" evidence="2">
    <location>
        <begin position="350"/>
        <end position="372"/>
    </location>
</feature>
<dbReference type="InterPro" id="IPR022134">
    <property type="entry name" value="DUF3667"/>
</dbReference>
<dbReference type="Proteomes" id="UP000516018">
    <property type="component" value="Chromosome"/>
</dbReference>
<evidence type="ECO:0000256" key="2">
    <source>
        <dbReference type="SAM" id="Phobius"/>
    </source>
</evidence>
<keyword evidence="2" id="KW-0472">Membrane</keyword>
<feature type="transmembrane region" description="Helical" evidence="2">
    <location>
        <begin position="393"/>
        <end position="413"/>
    </location>
</feature>
<dbReference type="KEGG" id="lsx:H8B22_08760"/>
<accession>A0A7H0FUA5</accession>
<sequence>MSATDAQHAPTNCENCGTPLQGHYCHECGQSVHNPTRHFGHALEEVFESFWHLDGRVFRTLRDLMRPGRVARNYLDGQRARYIAPLRLFVILSLLTFFVGKLVVHVDGPAIQFGGEGGAAITNAQTVAEVRQVEARLLKKLEAEEAEAAKVPGVNAALIATRARIQGEAASRIVEIEAAAKQRAAAAAGAQPHATTTTTATPATAPTATNAPAVATTPAPKRIKPGIKDNGEWRFNDRPWDEKTNPVDVPLLPAFVDRWVNRKIGRAKANVEHMADANQFVQASLGAVPTALFLLMPVFALLLKVLYLGSGRRYLEHLVVALYSHAWLLLVLLVMFVMNALDQAAGNKGWVPVVTALVDAALWIWLPIYLFVMQHRVYRDHWALTAVRYLVVGSIYMFLVLFVVLFAVLAGIVA</sequence>
<keyword evidence="2" id="KW-0812">Transmembrane</keyword>
<organism evidence="3 4">
    <name type="scientific">Agrilutibacter terrestris</name>
    <dbReference type="NCBI Taxonomy" id="2865112"/>
    <lineage>
        <taxon>Bacteria</taxon>
        <taxon>Pseudomonadati</taxon>
        <taxon>Pseudomonadota</taxon>
        <taxon>Gammaproteobacteria</taxon>
        <taxon>Lysobacterales</taxon>
        <taxon>Lysobacteraceae</taxon>
        <taxon>Agrilutibacter</taxon>
    </lineage>
</organism>
<keyword evidence="4" id="KW-1185">Reference proteome</keyword>
<reference evidence="3 4" key="1">
    <citation type="submission" date="2020-08" db="EMBL/GenBank/DDBJ databases">
        <title>Lysobacter sp. II4 sp. nov., isolated from soil.</title>
        <authorList>
            <person name="Woo C.Y."/>
            <person name="Kim J."/>
        </authorList>
    </citation>
    <scope>NUCLEOTIDE SEQUENCE [LARGE SCALE GENOMIC DNA]</scope>
    <source>
        <strain evidence="3 4">II4</strain>
    </source>
</reference>
<dbReference type="EMBL" id="CP060820">
    <property type="protein sequence ID" value="QNP39621.1"/>
    <property type="molecule type" value="Genomic_DNA"/>
</dbReference>
<dbReference type="RefSeq" id="WP_187711067.1">
    <property type="nucleotide sequence ID" value="NZ_CP060820.1"/>
</dbReference>
<dbReference type="CDD" id="cd00029">
    <property type="entry name" value="C1"/>
    <property type="match status" value="1"/>
</dbReference>
<keyword evidence="2" id="KW-1133">Transmembrane helix</keyword>
<protein>
    <submittedName>
        <fullName evidence="3">DUF3667 domain-containing protein</fullName>
    </submittedName>
</protein>
<dbReference type="Pfam" id="PF12412">
    <property type="entry name" value="DUF3667"/>
    <property type="match status" value="1"/>
</dbReference>
<feature type="compositionally biased region" description="Basic and acidic residues" evidence="1">
    <location>
        <begin position="226"/>
        <end position="239"/>
    </location>
</feature>
<evidence type="ECO:0000256" key="1">
    <source>
        <dbReference type="SAM" id="MobiDB-lite"/>
    </source>
</evidence>
<feature type="region of interest" description="Disordered" evidence="1">
    <location>
        <begin position="187"/>
        <end position="239"/>
    </location>
</feature>
<gene>
    <name evidence="3" type="ORF">H8B22_08760</name>
</gene>
<dbReference type="AlphaFoldDB" id="A0A7H0FUA5"/>
<feature type="transmembrane region" description="Helical" evidence="2">
    <location>
        <begin position="82"/>
        <end position="104"/>
    </location>
</feature>
<name>A0A7H0FUA5_9GAMM</name>
<feature type="transmembrane region" description="Helical" evidence="2">
    <location>
        <begin position="283"/>
        <end position="306"/>
    </location>
</feature>
<proteinExistence type="predicted"/>
<feature type="compositionally biased region" description="Low complexity" evidence="1">
    <location>
        <begin position="187"/>
        <end position="220"/>
    </location>
</feature>
<evidence type="ECO:0000313" key="3">
    <source>
        <dbReference type="EMBL" id="QNP39621.1"/>
    </source>
</evidence>
<evidence type="ECO:0000313" key="4">
    <source>
        <dbReference type="Proteomes" id="UP000516018"/>
    </source>
</evidence>
<feature type="transmembrane region" description="Helical" evidence="2">
    <location>
        <begin position="318"/>
        <end position="338"/>
    </location>
</feature>